<evidence type="ECO:0000313" key="2">
    <source>
        <dbReference type="EMBL" id="KAF3592290.1"/>
    </source>
</evidence>
<evidence type="ECO:0000256" key="1">
    <source>
        <dbReference type="SAM" id="MobiDB-lite"/>
    </source>
</evidence>
<comment type="caution">
    <text evidence="2">The sequence shown here is derived from an EMBL/GenBank/DDBJ whole genome shotgun (WGS) entry which is preliminary data.</text>
</comment>
<feature type="region of interest" description="Disordered" evidence="1">
    <location>
        <begin position="1"/>
        <end position="80"/>
    </location>
</feature>
<evidence type="ECO:0000313" key="3">
    <source>
        <dbReference type="Proteomes" id="UP000266723"/>
    </source>
</evidence>
<accession>A0ABQ7E6Q2</accession>
<sequence length="160" mass="16378">MIASRVERPRQSHDERNTTTTGHLESSEALTLDSRATGETCTSSGLGTISGSASFGVSPVPSSLPRRNSGGSVSRPSAEVSEITKTGALFQATWVPRLGASFSAAAEGFSTGGVGSSHLSPVGPIGQVSGTRRFAAVSRSIKSALDPYGSRPAKIRASTN</sequence>
<name>A0ABQ7E6Q2_BRACR</name>
<organism evidence="2 3">
    <name type="scientific">Brassica cretica</name>
    <name type="common">Mustard</name>
    <dbReference type="NCBI Taxonomy" id="69181"/>
    <lineage>
        <taxon>Eukaryota</taxon>
        <taxon>Viridiplantae</taxon>
        <taxon>Streptophyta</taxon>
        <taxon>Embryophyta</taxon>
        <taxon>Tracheophyta</taxon>
        <taxon>Spermatophyta</taxon>
        <taxon>Magnoliopsida</taxon>
        <taxon>eudicotyledons</taxon>
        <taxon>Gunneridae</taxon>
        <taxon>Pentapetalae</taxon>
        <taxon>rosids</taxon>
        <taxon>malvids</taxon>
        <taxon>Brassicales</taxon>
        <taxon>Brassicaceae</taxon>
        <taxon>Brassiceae</taxon>
        <taxon>Brassica</taxon>
    </lineage>
</organism>
<reference evidence="2 3" key="1">
    <citation type="journal article" date="2020" name="BMC Genomics">
        <title>Intraspecific diversification of the crop wild relative Brassica cretica Lam. using demographic model selection.</title>
        <authorList>
            <person name="Kioukis A."/>
            <person name="Michalopoulou V.A."/>
            <person name="Briers L."/>
            <person name="Pirintsos S."/>
            <person name="Studholme D.J."/>
            <person name="Pavlidis P."/>
            <person name="Sarris P.F."/>
        </authorList>
    </citation>
    <scope>NUCLEOTIDE SEQUENCE [LARGE SCALE GENOMIC DNA]</scope>
    <source>
        <strain evidence="3">cv. PFS-1207/04</strain>
    </source>
</reference>
<keyword evidence="3" id="KW-1185">Reference proteome</keyword>
<feature type="compositionally biased region" description="Polar residues" evidence="1">
    <location>
        <begin position="65"/>
        <end position="75"/>
    </location>
</feature>
<proteinExistence type="predicted"/>
<dbReference type="EMBL" id="QGKV02000299">
    <property type="protein sequence ID" value="KAF3592290.1"/>
    <property type="molecule type" value="Genomic_DNA"/>
</dbReference>
<feature type="compositionally biased region" description="Polar residues" evidence="1">
    <location>
        <begin position="37"/>
        <end position="55"/>
    </location>
</feature>
<gene>
    <name evidence="2" type="ORF">DY000_02022694</name>
</gene>
<protein>
    <submittedName>
        <fullName evidence="2">Uncharacterized protein</fullName>
    </submittedName>
</protein>
<feature type="compositionally biased region" description="Basic and acidic residues" evidence="1">
    <location>
        <begin position="1"/>
        <end position="17"/>
    </location>
</feature>
<dbReference type="Proteomes" id="UP000266723">
    <property type="component" value="Unassembled WGS sequence"/>
</dbReference>